<keyword evidence="1" id="KW-1133">Transmembrane helix</keyword>
<evidence type="ECO:0000313" key="3">
    <source>
        <dbReference type="Proteomes" id="UP000694722"/>
    </source>
</evidence>
<organism evidence="2 3">
    <name type="scientific">Sus scrofa</name>
    <name type="common">Pig</name>
    <dbReference type="NCBI Taxonomy" id="9823"/>
    <lineage>
        <taxon>Eukaryota</taxon>
        <taxon>Metazoa</taxon>
        <taxon>Chordata</taxon>
        <taxon>Craniata</taxon>
        <taxon>Vertebrata</taxon>
        <taxon>Euteleostomi</taxon>
        <taxon>Mammalia</taxon>
        <taxon>Eutheria</taxon>
        <taxon>Laurasiatheria</taxon>
        <taxon>Artiodactyla</taxon>
        <taxon>Suina</taxon>
        <taxon>Suidae</taxon>
        <taxon>Sus</taxon>
    </lineage>
</organism>
<protein>
    <submittedName>
        <fullName evidence="2">Uncharacterized protein</fullName>
    </submittedName>
</protein>
<keyword evidence="1" id="KW-0812">Transmembrane</keyword>
<feature type="transmembrane region" description="Helical" evidence="1">
    <location>
        <begin position="27"/>
        <end position="47"/>
    </location>
</feature>
<keyword evidence="1" id="KW-0472">Membrane</keyword>
<dbReference type="Ensembl" id="ENSSSCT00040001162.1">
    <property type="protein sequence ID" value="ENSSSCP00040000279.1"/>
    <property type="gene ID" value="ENSSSCG00040001013.1"/>
</dbReference>
<name>A0A8D1BPZ2_PIG</name>
<evidence type="ECO:0000256" key="1">
    <source>
        <dbReference type="SAM" id="Phobius"/>
    </source>
</evidence>
<reference evidence="2" key="1">
    <citation type="submission" date="2025-08" db="UniProtKB">
        <authorList>
            <consortium name="Ensembl"/>
        </authorList>
    </citation>
    <scope>IDENTIFICATION</scope>
</reference>
<evidence type="ECO:0000313" key="2">
    <source>
        <dbReference type="Ensembl" id="ENSSSCP00040000279.1"/>
    </source>
</evidence>
<sequence length="126" mass="14101">MSSNSFLVLSLGFSRYSILLSAKSDSFSISFPICFPFISFSFLIAMAKVSKTMLNNSGESGHPRLVPDLNGNTLSFFTTENDVSCGFFIYGFYYVEVGSLYAHSLESFYSEIALEYCQKSFLHLLI</sequence>
<accession>A0A8D1BPZ2</accession>
<dbReference type="Proteomes" id="UP000694722">
    <property type="component" value="Unplaced"/>
</dbReference>
<dbReference type="AlphaFoldDB" id="A0A8D1BPZ2"/>
<proteinExistence type="predicted"/>